<comment type="caution">
    <text evidence="1">The sequence shown here is derived from an EMBL/GenBank/DDBJ whole genome shotgun (WGS) entry which is preliminary data.</text>
</comment>
<organism evidence="1 2">
    <name type="scientific">Paenibacillus terrae</name>
    <dbReference type="NCBI Taxonomy" id="159743"/>
    <lineage>
        <taxon>Bacteria</taxon>
        <taxon>Bacillati</taxon>
        <taxon>Bacillota</taxon>
        <taxon>Bacilli</taxon>
        <taxon>Bacillales</taxon>
        <taxon>Paenibacillaceae</taxon>
        <taxon>Paenibacillus</taxon>
    </lineage>
</organism>
<dbReference type="RefSeq" id="WP_137062314.1">
    <property type="nucleotide sequence ID" value="NZ_PNXQ01000013.1"/>
</dbReference>
<reference evidence="1 2" key="1">
    <citation type="submission" date="2018-01" db="EMBL/GenBank/DDBJ databases">
        <title>Bacillales members from the olive rhizosphere are effective biological control agents against Verticillium dahliae.</title>
        <authorList>
            <person name="Gomez-Lama C."/>
            <person name="Legarda G."/>
            <person name="Ruano-Rosa D."/>
            <person name="Pizarro-Tobias P."/>
            <person name="Valverde-Corredor A."/>
            <person name="Niqui J.L."/>
            <person name="Trivino J.C."/>
            <person name="Roca A."/>
            <person name="Mercado-Blanco J."/>
        </authorList>
    </citation>
    <scope>NUCLEOTIDE SEQUENCE [LARGE SCALE GENOMIC DNA]</scope>
    <source>
        <strain evidence="1 2">PIC167</strain>
    </source>
</reference>
<evidence type="ECO:0000313" key="2">
    <source>
        <dbReference type="Proteomes" id="UP000308114"/>
    </source>
</evidence>
<protein>
    <submittedName>
        <fullName evidence="1">Uncharacterized protein</fullName>
    </submittedName>
</protein>
<sequence>MTRFVGIDPATKTGFVALDIEGNVLLETELKGKGPKVPGGISTKELVSLENQLFQLLETGDEIAIEQPAMGTQRGVTTGMIHGGLRSMIYRKNTIHNDVNPAWTKKYVGVTGWTGETGEKRRLKDKEKKKAVGDAVKEHFSYSHKSDNVVDAYIIARISLNLYRMREYMPLLDNEPYQIEVIESILNKA</sequence>
<dbReference type="Proteomes" id="UP000308114">
    <property type="component" value="Unassembled WGS sequence"/>
</dbReference>
<dbReference type="Gene3D" id="3.30.420.10">
    <property type="entry name" value="Ribonuclease H-like superfamily/Ribonuclease H"/>
    <property type="match status" value="1"/>
</dbReference>
<gene>
    <name evidence="1" type="ORF">C1I60_14170</name>
</gene>
<dbReference type="SUPFAM" id="SSF53098">
    <property type="entry name" value="Ribonuclease H-like"/>
    <property type="match status" value="1"/>
</dbReference>
<dbReference type="InterPro" id="IPR036397">
    <property type="entry name" value="RNaseH_sf"/>
</dbReference>
<name>A0A4U2PYP2_9BACL</name>
<dbReference type="EMBL" id="PNXQ01000013">
    <property type="protein sequence ID" value="TKH43436.1"/>
    <property type="molecule type" value="Genomic_DNA"/>
</dbReference>
<accession>A0A4U2PYP2</accession>
<evidence type="ECO:0000313" key="1">
    <source>
        <dbReference type="EMBL" id="TKH43436.1"/>
    </source>
</evidence>
<dbReference type="InterPro" id="IPR012337">
    <property type="entry name" value="RNaseH-like_sf"/>
</dbReference>
<dbReference type="AlphaFoldDB" id="A0A4U2PYP2"/>
<dbReference type="GO" id="GO:0003676">
    <property type="term" value="F:nucleic acid binding"/>
    <property type="evidence" value="ECO:0007669"/>
    <property type="project" value="InterPro"/>
</dbReference>
<proteinExistence type="predicted"/>